<accession>A0A4R2BMZ6</accession>
<gene>
    <name evidence="1" type="ORF">EV146_102334</name>
</gene>
<dbReference type="EMBL" id="SLVV01000002">
    <property type="protein sequence ID" value="TCN27384.1"/>
    <property type="molecule type" value="Genomic_DNA"/>
</dbReference>
<dbReference type="Proteomes" id="UP000295689">
    <property type="component" value="Unassembled WGS sequence"/>
</dbReference>
<evidence type="ECO:0000313" key="1">
    <source>
        <dbReference type="EMBL" id="TCN27384.1"/>
    </source>
</evidence>
<organism evidence="1 2">
    <name type="scientific">Mesobacillus foraminis</name>
    <dbReference type="NCBI Taxonomy" id="279826"/>
    <lineage>
        <taxon>Bacteria</taxon>
        <taxon>Bacillati</taxon>
        <taxon>Bacillota</taxon>
        <taxon>Bacilli</taxon>
        <taxon>Bacillales</taxon>
        <taxon>Bacillaceae</taxon>
        <taxon>Mesobacillus</taxon>
    </lineage>
</organism>
<sequence>MVETEEVLIFIEELGRLFKDYKKCNDKRIRRQIIEDIRLLGEAIDPNH</sequence>
<dbReference type="AlphaFoldDB" id="A0A4R2BMZ6"/>
<reference evidence="1 2" key="1">
    <citation type="journal article" date="2015" name="Stand. Genomic Sci.">
        <title>Genomic Encyclopedia of Bacterial and Archaeal Type Strains, Phase III: the genomes of soil and plant-associated and newly described type strains.</title>
        <authorList>
            <person name="Whitman W.B."/>
            <person name="Woyke T."/>
            <person name="Klenk H.P."/>
            <person name="Zhou Y."/>
            <person name="Lilburn T.G."/>
            <person name="Beck B.J."/>
            <person name="De Vos P."/>
            <person name="Vandamme P."/>
            <person name="Eisen J.A."/>
            <person name="Garrity G."/>
            <person name="Hugenholtz P."/>
            <person name="Kyrpides N.C."/>
        </authorList>
    </citation>
    <scope>NUCLEOTIDE SEQUENCE [LARGE SCALE GENOMIC DNA]</scope>
    <source>
        <strain evidence="1 2">CV53</strain>
    </source>
</reference>
<evidence type="ECO:0000313" key="2">
    <source>
        <dbReference type="Proteomes" id="UP000295689"/>
    </source>
</evidence>
<keyword evidence="2" id="KW-1185">Reference proteome</keyword>
<protein>
    <submittedName>
        <fullName evidence="1">Uncharacterized protein</fullName>
    </submittedName>
</protein>
<dbReference type="RefSeq" id="WP_181215818.1">
    <property type="nucleotide sequence ID" value="NZ_JABUHM010000001.1"/>
</dbReference>
<proteinExistence type="predicted"/>
<name>A0A4R2BMZ6_9BACI</name>
<comment type="caution">
    <text evidence="1">The sequence shown here is derived from an EMBL/GenBank/DDBJ whole genome shotgun (WGS) entry which is preliminary data.</text>
</comment>